<accession>A0A0E9T3L6</accession>
<feature type="compositionally biased region" description="Polar residues" evidence="1">
    <location>
        <begin position="14"/>
        <end position="25"/>
    </location>
</feature>
<dbReference type="EMBL" id="GBXM01061012">
    <property type="protein sequence ID" value="JAH47565.1"/>
    <property type="molecule type" value="Transcribed_RNA"/>
</dbReference>
<dbReference type="AlphaFoldDB" id="A0A0E9T3L6"/>
<reference evidence="2" key="2">
    <citation type="journal article" date="2015" name="Fish Shellfish Immunol.">
        <title>Early steps in the European eel (Anguilla anguilla)-Vibrio vulnificus interaction in the gills: Role of the RtxA13 toxin.</title>
        <authorList>
            <person name="Callol A."/>
            <person name="Pajuelo D."/>
            <person name="Ebbesson L."/>
            <person name="Teles M."/>
            <person name="MacKenzie S."/>
            <person name="Amaro C."/>
        </authorList>
    </citation>
    <scope>NUCLEOTIDE SEQUENCE</scope>
</reference>
<evidence type="ECO:0000256" key="1">
    <source>
        <dbReference type="SAM" id="MobiDB-lite"/>
    </source>
</evidence>
<proteinExistence type="predicted"/>
<evidence type="ECO:0000313" key="2">
    <source>
        <dbReference type="EMBL" id="JAH47565.1"/>
    </source>
</evidence>
<name>A0A0E9T3L6_ANGAN</name>
<feature type="region of interest" description="Disordered" evidence="1">
    <location>
        <begin position="1"/>
        <end position="25"/>
    </location>
</feature>
<protein>
    <submittedName>
        <fullName evidence="2">Uncharacterized protein</fullName>
    </submittedName>
</protein>
<reference evidence="2" key="1">
    <citation type="submission" date="2014-11" db="EMBL/GenBank/DDBJ databases">
        <authorList>
            <person name="Amaro Gonzalez C."/>
        </authorList>
    </citation>
    <scope>NUCLEOTIDE SEQUENCE</scope>
</reference>
<organism evidence="2">
    <name type="scientific">Anguilla anguilla</name>
    <name type="common">European freshwater eel</name>
    <name type="synonym">Muraena anguilla</name>
    <dbReference type="NCBI Taxonomy" id="7936"/>
    <lineage>
        <taxon>Eukaryota</taxon>
        <taxon>Metazoa</taxon>
        <taxon>Chordata</taxon>
        <taxon>Craniata</taxon>
        <taxon>Vertebrata</taxon>
        <taxon>Euteleostomi</taxon>
        <taxon>Actinopterygii</taxon>
        <taxon>Neopterygii</taxon>
        <taxon>Teleostei</taxon>
        <taxon>Anguilliformes</taxon>
        <taxon>Anguillidae</taxon>
        <taxon>Anguilla</taxon>
    </lineage>
</organism>
<sequence>MPFYQASINHVLPQAQSNNHGAQGH</sequence>